<gene>
    <name evidence="5 7" type="primary">coaE</name>
    <name evidence="7" type="ORF">OMP39_02325</name>
</gene>
<dbReference type="EMBL" id="CP110257">
    <property type="protein sequence ID" value="UZD55449.1"/>
    <property type="molecule type" value="Genomic_DNA"/>
</dbReference>
<dbReference type="HAMAP" id="MF_00376">
    <property type="entry name" value="Dephospho_CoA_kinase"/>
    <property type="match status" value="1"/>
</dbReference>
<sequence>MKRPTRIGLTGGIGSGKSTVGRMLVDLGAWLVDTDAISRALTAAGGAGIGPIRETFGPDFIDAAGALDRTRMRDLVFRDPDARRRLESLLHPLIGQETLRQASQALPGQPVVYDVPLLVESGRWRALVDRVLVVDCTPATQIERVVQRSGLAAVEVERIIAQQASREARLRAADAVIFNDGLDLDQLREEVRALWAGWGG</sequence>
<keyword evidence="5 7" id="KW-0418">Kinase</keyword>
<evidence type="ECO:0000256" key="3">
    <source>
        <dbReference type="ARBA" id="ARBA00022840"/>
    </source>
</evidence>
<keyword evidence="4 5" id="KW-0173">Coenzyme A biosynthesis</keyword>
<evidence type="ECO:0000313" key="7">
    <source>
        <dbReference type="EMBL" id="UZD55449.1"/>
    </source>
</evidence>
<evidence type="ECO:0000256" key="1">
    <source>
        <dbReference type="ARBA" id="ARBA00009018"/>
    </source>
</evidence>
<accession>A0ABY6MTX9</accession>
<dbReference type="InterPro" id="IPR027417">
    <property type="entry name" value="P-loop_NTPase"/>
</dbReference>
<keyword evidence="8" id="KW-1185">Reference proteome</keyword>
<dbReference type="InterPro" id="IPR001977">
    <property type="entry name" value="Depp_CoAkinase"/>
</dbReference>
<evidence type="ECO:0000256" key="5">
    <source>
        <dbReference type="HAMAP-Rule" id="MF_00376"/>
    </source>
</evidence>
<dbReference type="EC" id="2.7.1.24" evidence="5 6"/>
<dbReference type="Pfam" id="PF01121">
    <property type="entry name" value="CoaE"/>
    <property type="match status" value="1"/>
</dbReference>
<keyword evidence="5 7" id="KW-0808">Transferase</keyword>
<dbReference type="PANTHER" id="PTHR10695">
    <property type="entry name" value="DEPHOSPHO-COA KINASE-RELATED"/>
    <property type="match status" value="1"/>
</dbReference>
<evidence type="ECO:0000256" key="4">
    <source>
        <dbReference type="ARBA" id="ARBA00022993"/>
    </source>
</evidence>
<comment type="subcellular location">
    <subcellularLocation>
        <location evidence="5">Cytoplasm</location>
    </subcellularLocation>
</comment>
<organism evidence="7 8">
    <name type="scientific">Caldimonas aquatica</name>
    <dbReference type="NCBI Taxonomy" id="376175"/>
    <lineage>
        <taxon>Bacteria</taxon>
        <taxon>Pseudomonadati</taxon>
        <taxon>Pseudomonadota</taxon>
        <taxon>Betaproteobacteria</taxon>
        <taxon>Burkholderiales</taxon>
        <taxon>Sphaerotilaceae</taxon>
        <taxon>Caldimonas</taxon>
    </lineage>
</organism>
<dbReference type="Gene3D" id="3.40.50.300">
    <property type="entry name" value="P-loop containing nucleotide triphosphate hydrolases"/>
    <property type="match status" value="1"/>
</dbReference>
<dbReference type="CDD" id="cd02022">
    <property type="entry name" value="DPCK"/>
    <property type="match status" value="1"/>
</dbReference>
<dbReference type="SUPFAM" id="SSF52540">
    <property type="entry name" value="P-loop containing nucleoside triphosphate hydrolases"/>
    <property type="match status" value="1"/>
</dbReference>
<evidence type="ECO:0000256" key="6">
    <source>
        <dbReference type="NCBIfam" id="TIGR00152"/>
    </source>
</evidence>
<protein>
    <recommendedName>
        <fullName evidence="5 6">Dephospho-CoA kinase</fullName>
        <ecNumber evidence="5 6">2.7.1.24</ecNumber>
    </recommendedName>
    <alternativeName>
        <fullName evidence="5">Dephosphocoenzyme A kinase</fullName>
    </alternativeName>
</protein>
<proteinExistence type="inferred from homology"/>
<keyword evidence="3 5" id="KW-0067">ATP-binding</keyword>
<comment type="function">
    <text evidence="5">Catalyzes the phosphorylation of the 3'-hydroxyl group of dephosphocoenzyme A to form coenzyme A.</text>
</comment>
<evidence type="ECO:0000256" key="2">
    <source>
        <dbReference type="ARBA" id="ARBA00022741"/>
    </source>
</evidence>
<evidence type="ECO:0000313" key="8">
    <source>
        <dbReference type="Proteomes" id="UP001163266"/>
    </source>
</evidence>
<comment type="pathway">
    <text evidence="5">Cofactor biosynthesis; coenzyme A biosynthesis; CoA from (R)-pantothenate: step 5/5.</text>
</comment>
<dbReference type="PANTHER" id="PTHR10695:SF46">
    <property type="entry name" value="BIFUNCTIONAL COENZYME A SYNTHASE-RELATED"/>
    <property type="match status" value="1"/>
</dbReference>
<dbReference type="GO" id="GO:0004140">
    <property type="term" value="F:dephospho-CoA kinase activity"/>
    <property type="evidence" value="ECO:0007669"/>
    <property type="project" value="UniProtKB-EC"/>
</dbReference>
<keyword evidence="2 5" id="KW-0547">Nucleotide-binding</keyword>
<dbReference type="Proteomes" id="UP001163266">
    <property type="component" value="Chromosome"/>
</dbReference>
<reference evidence="7" key="1">
    <citation type="submission" date="2022-10" db="EMBL/GenBank/DDBJ databases">
        <title>Complete genome sequence of Schlegelella aquatica LMG 23380.</title>
        <authorList>
            <person name="Musilova J."/>
            <person name="Kourilova X."/>
            <person name="Bezdicek M."/>
            <person name="Hermankova K."/>
            <person name="Obruca S."/>
            <person name="Sedlar K."/>
        </authorList>
    </citation>
    <scope>NUCLEOTIDE SEQUENCE</scope>
    <source>
        <strain evidence="7">LMG 23380</strain>
    </source>
</reference>
<keyword evidence="5" id="KW-0963">Cytoplasm</keyword>
<dbReference type="RefSeq" id="WP_264893203.1">
    <property type="nucleotide sequence ID" value="NZ_CP110257.1"/>
</dbReference>
<feature type="binding site" evidence="5">
    <location>
        <begin position="14"/>
        <end position="19"/>
    </location>
    <ligand>
        <name>ATP</name>
        <dbReference type="ChEBI" id="CHEBI:30616"/>
    </ligand>
</feature>
<dbReference type="NCBIfam" id="TIGR00152">
    <property type="entry name" value="dephospho-CoA kinase"/>
    <property type="match status" value="1"/>
</dbReference>
<comment type="catalytic activity">
    <reaction evidence="5">
        <text>3'-dephospho-CoA + ATP = ADP + CoA + H(+)</text>
        <dbReference type="Rhea" id="RHEA:18245"/>
        <dbReference type="ChEBI" id="CHEBI:15378"/>
        <dbReference type="ChEBI" id="CHEBI:30616"/>
        <dbReference type="ChEBI" id="CHEBI:57287"/>
        <dbReference type="ChEBI" id="CHEBI:57328"/>
        <dbReference type="ChEBI" id="CHEBI:456216"/>
        <dbReference type="EC" id="2.7.1.24"/>
    </reaction>
</comment>
<dbReference type="PROSITE" id="PS51219">
    <property type="entry name" value="DPCK"/>
    <property type="match status" value="1"/>
</dbReference>
<name>A0ABY6MTX9_9BURK</name>
<comment type="similarity">
    <text evidence="1 5">Belongs to the CoaE family.</text>
</comment>